<gene>
    <name evidence="2" type="ORF">KC729_05620</name>
</gene>
<evidence type="ECO:0000313" key="2">
    <source>
        <dbReference type="EMBL" id="MCA9727143.1"/>
    </source>
</evidence>
<comment type="caution">
    <text evidence="2">The sequence shown here is derived from an EMBL/GenBank/DDBJ whole genome shotgun (WGS) entry which is preliminary data.</text>
</comment>
<evidence type="ECO:0000256" key="1">
    <source>
        <dbReference type="SAM" id="SignalP"/>
    </source>
</evidence>
<sequence length="221" mass="24417">MNATCSVAVFLMLALSAAVVSPARAIEPDAVGVGMVHPPLDPNQPLYFYLSPDLGAYPSTLTPDDSLTFRTGEHFIDIATAPPWFAPITLKLDYDLLYLRAVAVSRHWVEVVVNESPQRPRSFPATAWLNREAVSFRPWTEFLLDVYGVEATDPAANPLRSGPGDEFPRIGSSDGLSLRVVAVQGSWLRVEDADADETDLPSGWIRWRDGDRLTIKYFLLS</sequence>
<reference evidence="2" key="2">
    <citation type="journal article" date="2021" name="Microbiome">
        <title>Successional dynamics and alternative stable states in a saline activated sludge microbial community over 9 years.</title>
        <authorList>
            <person name="Wang Y."/>
            <person name="Ye J."/>
            <person name="Ju F."/>
            <person name="Liu L."/>
            <person name="Boyd J.A."/>
            <person name="Deng Y."/>
            <person name="Parks D.H."/>
            <person name="Jiang X."/>
            <person name="Yin X."/>
            <person name="Woodcroft B.J."/>
            <person name="Tyson G.W."/>
            <person name="Hugenholtz P."/>
            <person name="Polz M.F."/>
            <person name="Zhang T."/>
        </authorList>
    </citation>
    <scope>NUCLEOTIDE SEQUENCE</scope>
    <source>
        <strain evidence="2">HKST-UBA01</strain>
    </source>
</reference>
<protein>
    <recommendedName>
        <fullName evidence="4">SH3 domain-containing protein</fullName>
    </recommendedName>
</protein>
<organism evidence="2 3">
    <name type="scientific">Eiseniibacteriota bacterium</name>
    <dbReference type="NCBI Taxonomy" id="2212470"/>
    <lineage>
        <taxon>Bacteria</taxon>
        <taxon>Candidatus Eiseniibacteriota</taxon>
    </lineage>
</organism>
<dbReference type="AlphaFoldDB" id="A0A956LXH3"/>
<accession>A0A956LXH3</accession>
<feature type="signal peptide" evidence="1">
    <location>
        <begin position="1"/>
        <end position="25"/>
    </location>
</feature>
<dbReference type="EMBL" id="JAGQHR010000116">
    <property type="protein sequence ID" value="MCA9727143.1"/>
    <property type="molecule type" value="Genomic_DNA"/>
</dbReference>
<name>A0A956LXH3_UNCEI</name>
<evidence type="ECO:0000313" key="3">
    <source>
        <dbReference type="Proteomes" id="UP000697710"/>
    </source>
</evidence>
<feature type="chain" id="PRO_5037699969" description="SH3 domain-containing protein" evidence="1">
    <location>
        <begin position="26"/>
        <end position="221"/>
    </location>
</feature>
<dbReference type="Proteomes" id="UP000697710">
    <property type="component" value="Unassembled WGS sequence"/>
</dbReference>
<proteinExistence type="predicted"/>
<evidence type="ECO:0008006" key="4">
    <source>
        <dbReference type="Google" id="ProtNLM"/>
    </source>
</evidence>
<reference evidence="2" key="1">
    <citation type="submission" date="2020-04" db="EMBL/GenBank/DDBJ databases">
        <authorList>
            <person name="Zhang T."/>
        </authorList>
    </citation>
    <scope>NUCLEOTIDE SEQUENCE</scope>
    <source>
        <strain evidence="2">HKST-UBA01</strain>
    </source>
</reference>
<keyword evidence="1" id="KW-0732">Signal</keyword>